<dbReference type="AlphaFoldDB" id="A0AAW5RCD3"/>
<protein>
    <submittedName>
        <fullName evidence="1">Uncharacterized protein</fullName>
    </submittedName>
</protein>
<proteinExistence type="predicted"/>
<organism evidence="1 2">
    <name type="scientific">Acinetobacter junii</name>
    <dbReference type="NCBI Taxonomy" id="40215"/>
    <lineage>
        <taxon>Bacteria</taxon>
        <taxon>Pseudomonadati</taxon>
        <taxon>Pseudomonadota</taxon>
        <taxon>Gammaproteobacteria</taxon>
        <taxon>Moraxellales</taxon>
        <taxon>Moraxellaceae</taxon>
        <taxon>Acinetobacter</taxon>
    </lineage>
</organism>
<name>A0AAW5RCD3_ACIJU</name>
<gene>
    <name evidence="1" type="ORF">KTH64_13650</name>
</gene>
<comment type="caution">
    <text evidence="1">The sequence shown here is derived from an EMBL/GenBank/DDBJ whole genome shotgun (WGS) entry which is preliminary data.</text>
</comment>
<dbReference type="EMBL" id="JAHPRE010000063">
    <property type="protein sequence ID" value="MCU4397970.1"/>
    <property type="molecule type" value="Genomic_DNA"/>
</dbReference>
<sequence>MSLLNYKILEVFEPNPSSTTDSRQGSLSVLIKSDHEVAQAQVYSEIVANRLANVLGIPVALGVPAKHHSTQDTINFVSLMAYEEDRKIFDFTALDNKGRQPPSRLKKGVSSELDHLQELLKLIKIFPKQISYITVFDYWIGNQDRPLNFKAELNKDERGLIFALDQGSSLLSCKSTIDASFEALKNKGFPNTHPFQKLLSPIFVGEMIERINGIPDWTLESATIFDENIGNVTVADQYSLFNSLKYRRKFLREQIIGIL</sequence>
<dbReference type="Proteomes" id="UP001208534">
    <property type="component" value="Unassembled WGS sequence"/>
</dbReference>
<evidence type="ECO:0000313" key="1">
    <source>
        <dbReference type="EMBL" id="MCU4397970.1"/>
    </source>
</evidence>
<dbReference type="RefSeq" id="WP_005402093.1">
    <property type="nucleotide sequence ID" value="NZ_BBOS01000009.1"/>
</dbReference>
<accession>A0AAW5RCD3</accession>
<reference evidence="1" key="1">
    <citation type="submission" date="2021-06" db="EMBL/GenBank/DDBJ databases">
        <title>Propagation of a rapidly emergent carbapenem-resistant Acinetobacter baumannii lineage by various extra-hospital transmission networks.</title>
        <authorList>
            <person name="Calix J."/>
        </authorList>
    </citation>
    <scope>NUCLEOTIDE SEQUENCE</scope>
    <source>
        <strain evidence="1">WU_MDCI_Aw63</strain>
    </source>
</reference>
<evidence type="ECO:0000313" key="2">
    <source>
        <dbReference type="Proteomes" id="UP001208534"/>
    </source>
</evidence>